<dbReference type="AlphaFoldDB" id="A0A1S8WQ61"/>
<proteinExistence type="inferred from homology"/>
<dbReference type="InterPro" id="IPR043504">
    <property type="entry name" value="Peptidase_S1_PA_chymotrypsin"/>
</dbReference>
<keyword evidence="1" id="KW-1015">Disulfide bond</keyword>
<evidence type="ECO:0000313" key="5">
    <source>
        <dbReference type="Proteomes" id="UP000243686"/>
    </source>
</evidence>
<dbReference type="InterPro" id="IPR033116">
    <property type="entry name" value="TRYPSIN_SER"/>
</dbReference>
<dbReference type="SUPFAM" id="SSF50494">
    <property type="entry name" value="Trypsin-like serine proteases"/>
    <property type="match status" value="1"/>
</dbReference>
<sequence>MWEGKGICVGDSGGALVCPGGGKVIMAGIGIGSQTESPGNYPSVFTRVSDYIDWIRSVIDQHPTS</sequence>
<dbReference type="InterPro" id="IPR001254">
    <property type="entry name" value="Trypsin_dom"/>
</dbReference>
<dbReference type="Pfam" id="PF00089">
    <property type="entry name" value="Trypsin"/>
    <property type="match status" value="1"/>
</dbReference>
<dbReference type="Proteomes" id="UP000243686">
    <property type="component" value="Unassembled WGS sequence"/>
</dbReference>
<dbReference type="GO" id="GO:0006508">
    <property type="term" value="P:proteolysis"/>
    <property type="evidence" value="ECO:0007669"/>
    <property type="project" value="InterPro"/>
</dbReference>
<dbReference type="GO" id="GO:0004252">
    <property type="term" value="F:serine-type endopeptidase activity"/>
    <property type="evidence" value="ECO:0007669"/>
    <property type="project" value="InterPro"/>
</dbReference>
<protein>
    <recommendedName>
        <fullName evidence="3">Peptidase S1 domain-containing protein</fullName>
    </recommendedName>
</protein>
<comment type="similarity">
    <text evidence="2">Belongs to the peptidase S1 family. CLIP subfamily.</text>
</comment>
<reference evidence="4 5" key="1">
    <citation type="submission" date="2015-03" db="EMBL/GenBank/DDBJ databases">
        <title>Draft genome of the nematode, Opisthorchis viverrini.</title>
        <authorList>
            <person name="Mitreva M."/>
        </authorList>
    </citation>
    <scope>NUCLEOTIDE SEQUENCE [LARGE SCALE GENOMIC DNA]</scope>
    <source>
        <strain evidence="4">Khon Kaen</strain>
    </source>
</reference>
<dbReference type="InterPro" id="IPR009003">
    <property type="entry name" value="Peptidase_S1_PA"/>
</dbReference>
<dbReference type="InterPro" id="IPR051487">
    <property type="entry name" value="Ser/Thr_Proteases_Immune/Dev"/>
</dbReference>
<evidence type="ECO:0000259" key="3">
    <source>
        <dbReference type="Pfam" id="PF00089"/>
    </source>
</evidence>
<accession>A0A1S8WQ61</accession>
<gene>
    <name evidence="4" type="ORF">X801_07525</name>
</gene>
<evidence type="ECO:0000313" key="4">
    <source>
        <dbReference type="EMBL" id="OON16660.1"/>
    </source>
</evidence>
<evidence type="ECO:0000256" key="1">
    <source>
        <dbReference type="ARBA" id="ARBA00023157"/>
    </source>
</evidence>
<dbReference type="PROSITE" id="PS00135">
    <property type="entry name" value="TRYPSIN_SER"/>
    <property type="match status" value="1"/>
</dbReference>
<dbReference type="Gene3D" id="2.40.10.10">
    <property type="entry name" value="Trypsin-like serine proteases"/>
    <property type="match status" value="1"/>
</dbReference>
<feature type="domain" description="Peptidase S1" evidence="3">
    <location>
        <begin position="3"/>
        <end position="55"/>
    </location>
</feature>
<evidence type="ECO:0000256" key="2">
    <source>
        <dbReference type="ARBA" id="ARBA00024195"/>
    </source>
</evidence>
<dbReference type="EMBL" id="KV896850">
    <property type="protein sequence ID" value="OON16660.1"/>
    <property type="molecule type" value="Genomic_DNA"/>
</dbReference>
<name>A0A1S8WQ61_OPIVI</name>
<keyword evidence="5" id="KW-1185">Reference proteome</keyword>
<organism evidence="4 5">
    <name type="scientific">Opisthorchis viverrini</name>
    <name type="common">Southeast Asian liver fluke</name>
    <dbReference type="NCBI Taxonomy" id="6198"/>
    <lineage>
        <taxon>Eukaryota</taxon>
        <taxon>Metazoa</taxon>
        <taxon>Spiralia</taxon>
        <taxon>Lophotrochozoa</taxon>
        <taxon>Platyhelminthes</taxon>
        <taxon>Trematoda</taxon>
        <taxon>Digenea</taxon>
        <taxon>Opisthorchiida</taxon>
        <taxon>Opisthorchiata</taxon>
        <taxon>Opisthorchiidae</taxon>
        <taxon>Opisthorchis</taxon>
    </lineage>
</organism>
<dbReference type="PANTHER" id="PTHR24256">
    <property type="entry name" value="TRYPTASE-RELATED"/>
    <property type="match status" value="1"/>
</dbReference>